<evidence type="ECO:0000256" key="18">
    <source>
        <dbReference type="ARBA" id="ARBA00023180"/>
    </source>
</evidence>
<evidence type="ECO:0000256" key="21">
    <source>
        <dbReference type="PROSITE-ProRule" id="PRU10141"/>
    </source>
</evidence>
<dbReference type="InterPro" id="IPR017441">
    <property type="entry name" value="Protein_kinase_ATP_BS"/>
</dbReference>
<evidence type="ECO:0000256" key="16">
    <source>
        <dbReference type="ARBA" id="ARBA00023136"/>
    </source>
</evidence>
<dbReference type="PROSITE" id="PS50011">
    <property type="entry name" value="PROTEIN_KINASE_DOM"/>
    <property type="match status" value="1"/>
</dbReference>
<dbReference type="FunFam" id="3.30.200.20:FF:000015">
    <property type="entry name" value="Somatic embryogenesis receptor kinase 1"/>
    <property type="match status" value="1"/>
</dbReference>
<evidence type="ECO:0000256" key="10">
    <source>
        <dbReference type="ARBA" id="ARBA00022729"/>
    </source>
</evidence>
<dbReference type="Proteomes" id="UP001157418">
    <property type="component" value="Unassembled WGS sequence"/>
</dbReference>
<reference evidence="25 26" key="1">
    <citation type="submission" date="2022-01" db="EMBL/GenBank/DDBJ databases">
        <authorList>
            <person name="Xiong W."/>
            <person name="Schranz E."/>
        </authorList>
    </citation>
    <scope>NUCLEOTIDE SEQUENCE [LARGE SCALE GENOMIC DNA]</scope>
</reference>
<evidence type="ECO:0000256" key="23">
    <source>
        <dbReference type="SAM" id="SignalP"/>
    </source>
</evidence>
<name>A0AAU9P4D3_9ASTR</name>
<dbReference type="PROSITE" id="PS00108">
    <property type="entry name" value="PROTEIN_KINASE_ST"/>
    <property type="match status" value="1"/>
</dbReference>
<dbReference type="Gene3D" id="1.10.510.10">
    <property type="entry name" value="Transferase(Phosphotransferase) domain 1"/>
    <property type="match status" value="1"/>
</dbReference>
<evidence type="ECO:0000256" key="15">
    <source>
        <dbReference type="ARBA" id="ARBA00022989"/>
    </source>
</evidence>
<dbReference type="AlphaFoldDB" id="A0AAU9P4D3"/>
<evidence type="ECO:0000256" key="20">
    <source>
        <dbReference type="ARBA" id="ARBA00048679"/>
    </source>
</evidence>
<evidence type="ECO:0000256" key="5">
    <source>
        <dbReference type="ARBA" id="ARBA00022475"/>
    </source>
</evidence>
<proteinExistence type="inferred from homology"/>
<keyword evidence="16 22" id="KW-0472">Membrane</keyword>
<dbReference type="PANTHER" id="PTHR48056">
    <property type="entry name" value="LRR RECEPTOR-LIKE SERINE/THREONINE-PROTEIN KINASE-RELATED"/>
    <property type="match status" value="1"/>
</dbReference>
<evidence type="ECO:0000256" key="19">
    <source>
        <dbReference type="ARBA" id="ARBA00047899"/>
    </source>
</evidence>
<dbReference type="FunFam" id="1.10.510.10:FF:000016">
    <property type="entry name" value="Somatic embryogenesis receptor-like kinase 1"/>
    <property type="match status" value="1"/>
</dbReference>
<comment type="catalytic activity">
    <reaction evidence="20">
        <text>L-seryl-[protein] + ATP = O-phospho-L-seryl-[protein] + ADP + H(+)</text>
        <dbReference type="Rhea" id="RHEA:17989"/>
        <dbReference type="Rhea" id="RHEA-COMP:9863"/>
        <dbReference type="Rhea" id="RHEA-COMP:11604"/>
        <dbReference type="ChEBI" id="CHEBI:15378"/>
        <dbReference type="ChEBI" id="CHEBI:29999"/>
        <dbReference type="ChEBI" id="CHEBI:30616"/>
        <dbReference type="ChEBI" id="CHEBI:83421"/>
        <dbReference type="ChEBI" id="CHEBI:456216"/>
        <dbReference type="EC" id="2.7.11.1"/>
    </reaction>
</comment>
<feature type="signal peptide" evidence="23">
    <location>
        <begin position="1"/>
        <end position="22"/>
    </location>
</feature>
<dbReference type="SMART" id="SM00220">
    <property type="entry name" value="S_TKc"/>
    <property type="match status" value="1"/>
</dbReference>
<evidence type="ECO:0000256" key="6">
    <source>
        <dbReference type="ARBA" id="ARBA00022527"/>
    </source>
</evidence>
<evidence type="ECO:0000256" key="17">
    <source>
        <dbReference type="ARBA" id="ARBA00023170"/>
    </source>
</evidence>
<evidence type="ECO:0000256" key="13">
    <source>
        <dbReference type="ARBA" id="ARBA00022777"/>
    </source>
</evidence>
<keyword evidence="9 22" id="KW-0812">Transmembrane</keyword>
<dbReference type="PROSITE" id="PS00107">
    <property type="entry name" value="PROTEIN_KINASE_ATP"/>
    <property type="match status" value="1"/>
</dbReference>
<keyword evidence="6" id="KW-0723">Serine/threonine-protein kinase</keyword>
<evidence type="ECO:0000256" key="8">
    <source>
        <dbReference type="ARBA" id="ARBA00022679"/>
    </source>
</evidence>
<dbReference type="InterPro" id="IPR011009">
    <property type="entry name" value="Kinase-like_dom_sf"/>
</dbReference>
<keyword evidence="8" id="KW-0808">Transferase</keyword>
<evidence type="ECO:0000256" key="14">
    <source>
        <dbReference type="ARBA" id="ARBA00022840"/>
    </source>
</evidence>
<dbReference type="Gene3D" id="3.80.10.10">
    <property type="entry name" value="Ribonuclease Inhibitor"/>
    <property type="match status" value="1"/>
</dbReference>
<keyword evidence="18" id="KW-0325">Glycoprotein</keyword>
<evidence type="ECO:0000256" key="3">
    <source>
        <dbReference type="ARBA" id="ARBA00008684"/>
    </source>
</evidence>
<keyword evidence="13" id="KW-0418">Kinase</keyword>
<feature type="binding site" evidence="21">
    <location>
        <position position="313"/>
    </location>
    <ligand>
        <name>ATP</name>
        <dbReference type="ChEBI" id="CHEBI:30616"/>
    </ligand>
</feature>
<comment type="similarity">
    <text evidence="3">Belongs to the protein kinase superfamily. Ser/Thr protein kinase family.</text>
</comment>
<feature type="domain" description="Protein kinase" evidence="24">
    <location>
        <begin position="285"/>
        <end position="567"/>
    </location>
</feature>
<dbReference type="SUPFAM" id="SSF52058">
    <property type="entry name" value="L domain-like"/>
    <property type="match status" value="1"/>
</dbReference>
<keyword evidence="10 23" id="KW-0732">Signal</keyword>
<evidence type="ECO:0000256" key="4">
    <source>
        <dbReference type="ARBA" id="ARBA00012513"/>
    </source>
</evidence>
<evidence type="ECO:0000256" key="12">
    <source>
        <dbReference type="ARBA" id="ARBA00022741"/>
    </source>
</evidence>
<protein>
    <recommendedName>
        <fullName evidence="4">non-specific serine/threonine protein kinase</fullName>
        <ecNumber evidence="4">2.7.11.1</ecNumber>
    </recommendedName>
</protein>
<dbReference type="GO" id="GO:0004674">
    <property type="term" value="F:protein serine/threonine kinase activity"/>
    <property type="evidence" value="ECO:0007669"/>
    <property type="project" value="UniProtKB-KW"/>
</dbReference>
<evidence type="ECO:0000313" key="26">
    <source>
        <dbReference type="Proteomes" id="UP001157418"/>
    </source>
</evidence>
<dbReference type="Pfam" id="PF07714">
    <property type="entry name" value="PK_Tyr_Ser-Thr"/>
    <property type="match status" value="1"/>
</dbReference>
<feature type="chain" id="PRO_5043807089" description="non-specific serine/threonine protein kinase" evidence="23">
    <location>
        <begin position="23"/>
        <end position="604"/>
    </location>
</feature>
<dbReference type="InterPro" id="IPR050647">
    <property type="entry name" value="Plant_LRR-RLKs"/>
</dbReference>
<keyword evidence="15 22" id="KW-1133">Transmembrane helix</keyword>
<dbReference type="SUPFAM" id="SSF56112">
    <property type="entry name" value="Protein kinase-like (PK-like)"/>
    <property type="match status" value="1"/>
</dbReference>
<dbReference type="InterPro" id="IPR001245">
    <property type="entry name" value="Ser-Thr/Tyr_kinase_cat_dom"/>
</dbReference>
<dbReference type="InterPro" id="IPR032675">
    <property type="entry name" value="LRR_dom_sf"/>
</dbReference>
<dbReference type="Gene3D" id="3.30.200.20">
    <property type="entry name" value="Phosphorylase Kinase, domain 1"/>
    <property type="match status" value="1"/>
</dbReference>
<evidence type="ECO:0000256" key="9">
    <source>
        <dbReference type="ARBA" id="ARBA00022692"/>
    </source>
</evidence>
<evidence type="ECO:0000256" key="11">
    <source>
        <dbReference type="ARBA" id="ARBA00022737"/>
    </source>
</evidence>
<gene>
    <name evidence="25" type="ORF">LVIROSA_LOCUS30918</name>
</gene>
<keyword evidence="14 21" id="KW-0067">ATP-binding</keyword>
<dbReference type="FunFam" id="3.80.10.10:FF:000024">
    <property type="entry name" value="Somatic embryogenesis receptor kinase 1"/>
    <property type="match status" value="1"/>
</dbReference>
<dbReference type="Pfam" id="PF23598">
    <property type="entry name" value="LRR_14"/>
    <property type="match status" value="1"/>
</dbReference>
<dbReference type="EMBL" id="CAKMRJ010005523">
    <property type="protein sequence ID" value="CAH1445132.1"/>
    <property type="molecule type" value="Genomic_DNA"/>
</dbReference>
<comment type="catalytic activity">
    <reaction evidence="19">
        <text>L-threonyl-[protein] + ATP = O-phospho-L-threonyl-[protein] + ADP + H(+)</text>
        <dbReference type="Rhea" id="RHEA:46608"/>
        <dbReference type="Rhea" id="RHEA-COMP:11060"/>
        <dbReference type="Rhea" id="RHEA-COMP:11605"/>
        <dbReference type="ChEBI" id="CHEBI:15378"/>
        <dbReference type="ChEBI" id="CHEBI:30013"/>
        <dbReference type="ChEBI" id="CHEBI:30616"/>
        <dbReference type="ChEBI" id="CHEBI:61977"/>
        <dbReference type="ChEBI" id="CHEBI:456216"/>
        <dbReference type="EC" id="2.7.11.1"/>
    </reaction>
</comment>
<evidence type="ECO:0000256" key="1">
    <source>
        <dbReference type="ARBA" id="ARBA00004162"/>
    </source>
</evidence>
<comment type="subcellular location">
    <subcellularLocation>
        <location evidence="1">Cell membrane</location>
        <topology evidence="1">Single-pass membrane protein</topology>
    </subcellularLocation>
    <subcellularLocation>
        <location evidence="2">Membrane</location>
        <topology evidence="2">Single-pass type I membrane protein</topology>
    </subcellularLocation>
</comment>
<dbReference type="InterPro" id="IPR000719">
    <property type="entry name" value="Prot_kinase_dom"/>
</dbReference>
<dbReference type="EC" id="2.7.11.1" evidence="4"/>
<dbReference type="GO" id="GO:0005886">
    <property type="term" value="C:plasma membrane"/>
    <property type="evidence" value="ECO:0007669"/>
    <property type="project" value="UniProtKB-SubCell"/>
</dbReference>
<evidence type="ECO:0000256" key="7">
    <source>
        <dbReference type="ARBA" id="ARBA00022614"/>
    </source>
</evidence>
<sequence length="604" mass="67484">MDRILPVILYFFILGFHKRVYGNAEVDALNSLKSNLKDPKNVLQSWDSALPTPCTWFHVTCDPGNKVTRVDLGNADLSGQLVPELGQLTNLQYLELYSNNIAGKIPYELGKLRQLLSLDLYHNQLEGDIPDTLGNLQKLHYLRLNNNGLMGAIPNSLTTINKLEILDLSNNFLDGSVPYNGSFSRFTNISFLNNSNLTFANDTTPNVTLTPPSVRNDNTLAIAGGVAVGAAIFIAVPLIALAWWRRRHPQDHFSDVAAGEDPEVHQLGQLKRFSLRELQVATDDFSNKNILGRGAFGKVYKGRLVDGSLVAVKRLLDRVQGGELQFQTEVELISMAVHRNLLRLQGFCMTPTERLLVYPFMINGSVASCLKDRPDTKSALDWPTRKRIALGSARGLAYLHDHCDPKIIHRDVKAANILLDEEFEAIVGDFGLAKLMDYKDTHVTTGVRGTIGHIAPEYISTGRSSEKTDVFGYGVMLLELITGQRAYDLARLANDDEVMLLDWVKGLLEDRKLEVLVDPDLGGDLLNGVEEVIQVALLCTRVTPWERPKMSEVVKMLEGNGLAERWEEWKKEEIPKKEDSQIQQIRFNFDSGFNPSNDHLSGPR</sequence>
<keyword evidence="12 21" id="KW-0547">Nucleotide-binding</keyword>
<evidence type="ECO:0000313" key="25">
    <source>
        <dbReference type="EMBL" id="CAH1445132.1"/>
    </source>
</evidence>
<keyword evidence="7" id="KW-0433">Leucine-rich repeat</keyword>
<dbReference type="PANTHER" id="PTHR48056:SF81">
    <property type="entry name" value="RECEPTOR PROTEIN-TYROSINE KINASE CEPR1"/>
    <property type="match status" value="1"/>
</dbReference>
<feature type="transmembrane region" description="Helical" evidence="22">
    <location>
        <begin position="220"/>
        <end position="244"/>
    </location>
</feature>
<dbReference type="InterPro" id="IPR008271">
    <property type="entry name" value="Ser/Thr_kinase_AS"/>
</dbReference>
<keyword evidence="11" id="KW-0677">Repeat</keyword>
<organism evidence="25 26">
    <name type="scientific">Lactuca virosa</name>
    <dbReference type="NCBI Taxonomy" id="75947"/>
    <lineage>
        <taxon>Eukaryota</taxon>
        <taxon>Viridiplantae</taxon>
        <taxon>Streptophyta</taxon>
        <taxon>Embryophyta</taxon>
        <taxon>Tracheophyta</taxon>
        <taxon>Spermatophyta</taxon>
        <taxon>Magnoliopsida</taxon>
        <taxon>eudicotyledons</taxon>
        <taxon>Gunneridae</taxon>
        <taxon>Pentapetalae</taxon>
        <taxon>asterids</taxon>
        <taxon>campanulids</taxon>
        <taxon>Asterales</taxon>
        <taxon>Asteraceae</taxon>
        <taxon>Cichorioideae</taxon>
        <taxon>Cichorieae</taxon>
        <taxon>Lactucinae</taxon>
        <taxon>Lactuca</taxon>
    </lineage>
</organism>
<dbReference type="GO" id="GO:0005524">
    <property type="term" value="F:ATP binding"/>
    <property type="evidence" value="ECO:0007669"/>
    <property type="project" value="UniProtKB-UniRule"/>
</dbReference>
<dbReference type="InterPro" id="IPR013210">
    <property type="entry name" value="LRR_N_plant-typ"/>
</dbReference>
<evidence type="ECO:0000256" key="2">
    <source>
        <dbReference type="ARBA" id="ARBA00004479"/>
    </source>
</evidence>
<evidence type="ECO:0000259" key="24">
    <source>
        <dbReference type="PROSITE" id="PS50011"/>
    </source>
</evidence>
<dbReference type="Pfam" id="PF08263">
    <property type="entry name" value="LRRNT_2"/>
    <property type="match status" value="1"/>
</dbReference>
<keyword evidence="17" id="KW-0675">Receptor</keyword>
<keyword evidence="5" id="KW-1003">Cell membrane</keyword>
<accession>A0AAU9P4D3</accession>
<dbReference type="InterPro" id="IPR055414">
    <property type="entry name" value="LRR_R13L4/SHOC2-like"/>
</dbReference>
<keyword evidence="26" id="KW-1185">Reference proteome</keyword>
<comment type="caution">
    <text evidence="25">The sequence shown here is derived from an EMBL/GenBank/DDBJ whole genome shotgun (WGS) entry which is preliminary data.</text>
</comment>
<evidence type="ECO:0000256" key="22">
    <source>
        <dbReference type="SAM" id="Phobius"/>
    </source>
</evidence>